<evidence type="ECO:0000313" key="3">
    <source>
        <dbReference type="WBParaSite" id="MhA1_Contig2151.frz3.gene3"/>
    </source>
</evidence>
<feature type="coiled-coil region" evidence="1">
    <location>
        <begin position="230"/>
        <end position="257"/>
    </location>
</feature>
<keyword evidence="2" id="KW-1185">Reference proteome</keyword>
<accession>A0A1I8BG32</accession>
<evidence type="ECO:0000313" key="2">
    <source>
        <dbReference type="Proteomes" id="UP000095281"/>
    </source>
</evidence>
<reference evidence="3" key="1">
    <citation type="submission" date="2016-11" db="UniProtKB">
        <authorList>
            <consortium name="WormBaseParasite"/>
        </authorList>
    </citation>
    <scope>IDENTIFICATION</scope>
</reference>
<evidence type="ECO:0000256" key="1">
    <source>
        <dbReference type="SAM" id="Coils"/>
    </source>
</evidence>
<dbReference type="Proteomes" id="UP000095281">
    <property type="component" value="Unplaced"/>
</dbReference>
<organism evidence="2 3">
    <name type="scientific">Meloidogyne hapla</name>
    <name type="common">Root-knot nematode worm</name>
    <dbReference type="NCBI Taxonomy" id="6305"/>
    <lineage>
        <taxon>Eukaryota</taxon>
        <taxon>Metazoa</taxon>
        <taxon>Ecdysozoa</taxon>
        <taxon>Nematoda</taxon>
        <taxon>Chromadorea</taxon>
        <taxon>Rhabditida</taxon>
        <taxon>Tylenchina</taxon>
        <taxon>Tylenchomorpha</taxon>
        <taxon>Tylenchoidea</taxon>
        <taxon>Meloidogynidae</taxon>
        <taxon>Meloidogyninae</taxon>
        <taxon>Meloidogyne</taxon>
    </lineage>
</organism>
<sequence>MEGLASPNGNEKTVKNVLNSFKTVNWLTIASLVSLMLIPASATEYKKCSRNGMDCGNVLNLMVDPVTKCTELVLCYESQFTNPVLNTHEFKLPALYKIRPGNSPRICQDCIDEGSCMKANSKGEELQWNGFKLFINIDTSTIFVHMDMAGRSAVARCWSSISTLPPSKICQSCYLDEGRMLALRQIDTLISVRILSIEQEAKVLESVTKGTLPANDKQVNDTLIKAVWQINNGYKIVAEAEAELAELLNNTREDADNDLLKAKASANNNNIPETQILLESAAYKATIIQMASAEFFKEKFATYNYGEITLVAVEKLKKLVEDKIKDEL</sequence>
<keyword evidence="1" id="KW-0175">Coiled coil</keyword>
<protein>
    <submittedName>
        <fullName evidence="3">Uncharacterized protein</fullName>
    </submittedName>
</protein>
<dbReference type="AlphaFoldDB" id="A0A1I8BG32"/>
<name>A0A1I8BG32_MELHA</name>
<proteinExistence type="predicted"/>
<dbReference type="WBParaSite" id="MhA1_Contig2151.frz3.gene3">
    <property type="protein sequence ID" value="MhA1_Contig2151.frz3.gene3"/>
    <property type="gene ID" value="MhA1_Contig2151.frz3.gene3"/>
</dbReference>